<dbReference type="GO" id="GO:0004519">
    <property type="term" value="F:endonuclease activity"/>
    <property type="evidence" value="ECO:0007669"/>
    <property type="project" value="UniProtKB-KW"/>
</dbReference>
<keyword evidence="3" id="KW-1185">Reference proteome</keyword>
<dbReference type="InterPro" id="IPR004875">
    <property type="entry name" value="DDE_SF_endonuclease_dom"/>
</dbReference>
<organism evidence="2 3">
    <name type="scientific">Popillia japonica</name>
    <name type="common">Japanese beetle</name>
    <dbReference type="NCBI Taxonomy" id="7064"/>
    <lineage>
        <taxon>Eukaryota</taxon>
        <taxon>Metazoa</taxon>
        <taxon>Ecdysozoa</taxon>
        <taxon>Arthropoda</taxon>
        <taxon>Hexapoda</taxon>
        <taxon>Insecta</taxon>
        <taxon>Pterygota</taxon>
        <taxon>Neoptera</taxon>
        <taxon>Endopterygota</taxon>
        <taxon>Coleoptera</taxon>
        <taxon>Polyphaga</taxon>
        <taxon>Scarabaeiformia</taxon>
        <taxon>Scarabaeidae</taxon>
        <taxon>Rutelinae</taxon>
        <taxon>Popillia</taxon>
    </lineage>
</organism>
<reference evidence="2 3" key="1">
    <citation type="journal article" date="2024" name="BMC Genomics">
        <title>De novo assembly and annotation of Popillia japonica's genome with initial clues to its potential as an invasive pest.</title>
        <authorList>
            <person name="Cucini C."/>
            <person name="Boschi S."/>
            <person name="Funari R."/>
            <person name="Cardaioli E."/>
            <person name="Iannotti N."/>
            <person name="Marturano G."/>
            <person name="Paoli F."/>
            <person name="Bruttini M."/>
            <person name="Carapelli A."/>
            <person name="Frati F."/>
            <person name="Nardi F."/>
        </authorList>
    </citation>
    <scope>NUCLEOTIDE SEQUENCE [LARGE SCALE GENOMIC DNA]</scope>
    <source>
        <strain evidence="2">DMR45628</strain>
    </source>
</reference>
<keyword evidence="2" id="KW-0540">Nuclease</keyword>
<dbReference type="EMBL" id="JASPKY010000056">
    <property type="protein sequence ID" value="KAK9744583.1"/>
    <property type="molecule type" value="Genomic_DNA"/>
</dbReference>
<keyword evidence="2" id="KW-0255">Endonuclease</keyword>
<proteinExistence type="predicted"/>
<feature type="domain" description="DDE-1" evidence="1">
    <location>
        <begin position="64"/>
        <end position="129"/>
    </location>
</feature>
<sequence length="167" mass="19730">MGLAKATVHTIRDRKEEIKAHSFSATPLSISKSTRQRSIIMEEMEKLLNMWIEDNKKMQYFKEAKPMDQGAIATFKTYYLRRTFLKLISETDDESSIKHFWKNYSIRYAVDNISESWKELQPTIMNNVWKTIWPEYIKTNEPQVSSLSEIRQNILKLANNVGFEDLE</sequence>
<evidence type="ECO:0000313" key="3">
    <source>
        <dbReference type="Proteomes" id="UP001458880"/>
    </source>
</evidence>
<evidence type="ECO:0000259" key="1">
    <source>
        <dbReference type="Pfam" id="PF03184"/>
    </source>
</evidence>
<accession>A0AAW1M9E3</accession>
<dbReference type="GO" id="GO:0003676">
    <property type="term" value="F:nucleic acid binding"/>
    <property type="evidence" value="ECO:0007669"/>
    <property type="project" value="InterPro"/>
</dbReference>
<keyword evidence="2" id="KW-0378">Hydrolase</keyword>
<name>A0AAW1M9E3_POPJA</name>
<dbReference type="AlphaFoldDB" id="A0AAW1M9E3"/>
<protein>
    <submittedName>
        <fullName evidence="2">DDE superfamily endonuclease</fullName>
    </submittedName>
</protein>
<evidence type="ECO:0000313" key="2">
    <source>
        <dbReference type="EMBL" id="KAK9744583.1"/>
    </source>
</evidence>
<dbReference type="Proteomes" id="UP001458880">
    <property type="component" value="Unassembled WGS sequence"/>
</dbReference>
<gene>
    <name evidence="2" type="ORF">QE152_g7620</name>
</gene>
<comment type="caution">
    <text evidence="2">The sequence shown here is derived from an EMBL/GenBank/DDBJ whole genome shotgun (WGS) entry which is preliminary data.</text>
</comment>
<dbReference type="Pfam" id="PF03184">
    <property type="entry name" value="DDE_1"/>
    <property type="match status" value="1"/>
</dbReference>